<evidence type="ECO:0000256" key="5">
    <source>
        <dbReference type="ARBA" id="ARBA00022982"/>
    </source>
</evidence>
<organism evidence="7">
    <name type="scientific">marine sediment metagenome</name>
    <dbReference type="NCBI Taxonomy" id="412755"/>
    <lineage>
        <taxon>unclassified sequences</taxon>
        <taxon>metagenomes</taxon>
        <taxon>ecological metagenomes</taxon>
    </lineage>
</organism>
<feature type="non-terminal residue" evidence="7">
    <location>
        <position position="180"/>
    </location>
</feature>
<dbReference type="Pfam" id="PF04205">
    <property type="entry name" value="FMN_bind"/>
    <property type="match status" value="1"/>
</dbReference>
<evidence type="ECO:0000256" key="2">
    <source>
        <dbReference type="ARBA" id="ARBA00022553"/>
    </source>
</evidence>
<keyword evidence="4" id="KW-0288">FMN</keyword>
<accession>A0A0F9A4E3</accession>
<protein>
    <recommendedName>
        <fullName evidence="6">FMN-binding domain-containing protein</fullName>
    </recommendedName>
</protein>
<dbReference type="EMBL" id="LAZR01056780">
    <property type="protein sequence ID" value="KKK73454.1"/>
    <property type="molecule type" value="Genomic_DNA"/>
</dbReference>
<keyword evidence="1" id="KW-0813">Transport</keyword>
<dbReference type="InterPro" id="IPR007329">
    <property type="entry name" value="FMN-bd"/>
</dbReference>
<dbReference type="GO" id="GO:0009055">
    <property type="term" value="F:electron transfer activity"/>
    <property type="evidence" value="ECO:0007669"/>
    <property type="project" value="InterPro"/>
</dbReference>
<dbReference type="PIRSF" id="PIRSF006091">
    <property type="entry name" value="E_trnsport_RnfG"/>
    <property type="match status" value="1"/>
</dbReference>
<evidence type="ECO:0000313" key="7">
    <source>
        <dbReference type="EMBL" id="KKK73454.1"/>
    </source>
</evidence>
<dbReference type="InterPro" id="IPR010209">
    <property type="entry name" value="Ion_transpt_RnfG/RsxG"/>
</dbReference>
<keyword evidence="2" id="KW-0597">Phosphoprotein</keyword>
<dbReference type="GO" id="GO:0010181">
    <property type="term" value="F:FMN binding"/>
    <property type="evidence" value="ECO:0007669"/>
    <property type="project" value="InterPro"/>
</dbReference>
<dbReference type="SMART" id="SM00900">
    <property type="entry name" value="FMN_bind"/>
    <property type="match status" value="1"/>
</dbReference>
<proteinExistence type="predicted"/>
<dbReference type="GO" id="GO:0005886">
    <property type="term" value="C:plasma membrane"/>
    <property type="evidence" value="ECO:0007669"/>
    <property type="project" value="InterPro"/>
</dbReference>
<evidence type="ECO:0000256" key="3">
    <source>
        <dbReference type="ARBA" id="ARBA00022630"/>
    </source>
</evidence>
<dbReference type="GO" id="GO:0022900">
    <property type="term" value="P:electron transport chain"/>
    <property type="evidence" value="ECO:0007669"/>
    <property type="project" value="InterPro"/>
</dbReference>
<comment type="caution">
    <text evidence="7">The sequence shown here is derived from an EMBL/GenBank/DDBJ whole genome shotgun (WGS) entry which is preliminary data.</text>
</comment>
<dbReference type="AlphaFoldDB" id="A0A0F9A4E3"/>
<name>A0A0F9A4E3_9ZZZZ</name>
<feature type="domain" description="FMN-binding" evidence="6">
    <location>
        <begin position="97"/>
        <end position="180"/>
    </location>
</feature>
<dbReference type="PANTHER" id="PTHR36118">
    <property type="entry name" value="ION-TRANSLOCATING OXIDOREDUCTASE COMPLEX SUBUNIT G"/>
    <property type="match status" value="1"/>
</dbReference>
<dbReference type="NCBIfam" id="TIGR01947">
    <property type="entry name" value="rnfG"/>
    <property type="match status" value="1"/>
</dbReference>
<sequence length="180" mass="19786">MAKKESTFISMVFTLFLVTLFASAALALVYEATKEPIAEAKRLKKMNAIGEVVPDFDNDPGVEVKKLGMGKDTLYFYHARMGDSVTGIAVETYTYTGFSGLVKLMVGFRPDGSIHNISVLEHAETPGLGDKMIREKSFDKKTGLSWSSQFEGKDPQEYLLKVKQDDGDVDAITAATITSR</sequence>
<keyword evidence="3" id="KW-0285">Flavoprotein</keyword>
<keyword evidence="5" id="KW-0249">Electron transport</keyword>
<reference evidence="7" key="1">
    <citation type="journal article" date="2015" name="Nature">
        <title>Complex archaea that bridge the gap between prokaryotes and eukaryotes.</title>
        <authorList>
            <person name="Spang A."/>
            <person name="Saw J.H."/>
            <person name="Jorgensen S.L."/>
            <person name="Zaremba-Niedzwiedzka K."/>
            <person name="Martijn J."/>
            <person name="Lind A.E."/>
            <person name="van Eijk R."/>
            <person name="Schleper C."/>
            <person name="Guy L."/>
            <person name="Ettema T.J."/>
        </authorList>
    </citation>
    <scope>NUCLEOTIDE SEQUENCE</scope>
</reference>
<evidence type="ECO:0000256" key="4">
    <source>
        <dbReference type="ARBA" id="ARBA00022643"/>
    </source>
</evidence>
<gene>
    <name evidence="7" type="ORF">LCGC14_2893660</name>
</gene>
<evidence type="ECO:0000259" key="6">
    <source>
        <dbReference type="SMART" id="SM00900"/>
    </source>
</evidence>
<dbReference type="PANTHER" id="PTHR36118:SF1">
    <property type="entry name" value="ION-TRANSLOCATING OXIDOREDUCTASE COMPLEX SUBUNIT G"/>
    <property type="match status" value="1"/>
</dbReference>
<evidence type="ECO:0000256" key="1">
    <source>
        <dbReference type="ARBA" id="ARBA00022448"/>
    </source>
</evidence>